<feature type="binding site" evidence="4">
    <location>
        <position position="68"/>
    </location>
    <ligand>
        <name>substrate</name>
    </ligand>
</feature>
<organism evidence="7">
    <name type="scientific">uncultured Sporomusa sp</name>
    <dbReference type="NCBI Taxonomy" id="307249"/>
    <lineage>
        <taxon>Bacteria</taxon>
        <taxon>Bacillati</taxon>
        <taxon>Bacillota</taxon>
        <taxon>Negativicutes</taxon>
        <taxon>Selenomonadales</taxon>
        <taxon>Sporomusaceae</taxon>
        <taxon>Sporomusa</taxon>
        <taxon>environmental samples</taxon>
    </lineage>
</organism>
<dbReference type="GO" id="GO:0000287">
    <property type="term" value="F:magnesium ion binding"/>
    <property type="evidence" value="ECO:0007669"/>
    <property type="project" value="TreeGrafter"/>
</dbReference>
<reference evidence="7" key="1">
    <citation type="submission" date="2016-08" db="EMBL/GenBank/DDBJ databases">
        <authorList>
            <person name="Seilhamer J.J."/>
        </authorList>
    </citation>
    <scope>NUCLEOTIDE SEQUENCE</scope>
    <source>
        <strain evidence="7">86</strain>
    </source>
</reference>
<feature type="binding site" evidence="5">
    <location>
        <position position="158"/>
    </location>
    <ligand>
        <name>Mg(2+)</name>
        <dbReference type="ChEBI" id="CHEBI:18420"/>
    </ligand>
</feature>
<dbReference type="EMBL" id="FMJE01000005">
    <property type="protein sequence ID" value="SCM82881.1"/>
    <property type="molecule type" value="Genomic_DNA"/>
</dbReference>
<dbReference type="InterPro" id="IPR040442">
    <property type="entry name" value="Pyrv_kinase-like_dom_sf"/>
</dbReference>
<dbReference type="Gene3D" id="3.20.20.60">
    <property type="entry name" value="Phosphoenolpyruvate-binding domains"/>
    <property type="match status" value="1"/>
</dbReference>
<dbReference type="RefSeq" id="WP_288185443.1">
    <property type="nucleotide sequence ID" value="NZ_LT608335.1"/>
</dbReference>
<sequence>MVKERLRRTVMYAAGNNPGLLQNAAIYGADSVIFDVEDSVAVAEKDSARELVYHALTRLKFSCEIGVRINHISTPWGYDDLEYLLPAKPDYIRLPKGESGDEIKDIDAIITKAEARHGFEAGSIKLMVSIESPKGLRNAYEIASASPRMIAIAIGGEDFAAAIKTEKTRGNSFTGGRELFVARSMIVFAAREAGIQAIDSVFSDLRDEETLINEVMLVKELGFDGKSCINPRQIDIIHKVFTPSPKEVEYAQRVLTVFEDALARNSGVITLDGKMIDMPMVIRAERVLANACAAGIYRKEGS</sequence>
<dbReference type="PANTHER" id="PTHR32308">
    <property type="entry name" value="LYASE BETA SUBUNIT, PUTATIVE (AFU_ORTHOLOGUE AFUA_4G13030)-RELATED"/>
    <property type="match status" value="1"/>
</dbReference>
<comment type="cofactor">
    <cofactor evidence="1">
        <name>Mg(2+)</name>
        <dbReference type="ChEBI" id="CHEBI:18420"/>
    </cofactor>
</comment>
<dbReference type="GO" id="GO:0008816">
    <property type="term" value="F:citryl-CoA lyase activity"/>
    <property type="evidence" value="ECO:0007669"/>
    <property type="project" value="UniProtKB-EC"/>
</dbReference>
<evidence type="ECO:0000256" key="1">
    <source>
        <dbReference type="ARBA" id="ARBA00001946"/>
    </source>
</evidence>
<protein>
    <submittedName>
        <fullName evidence="7">Citrate lyase, citryl-ACP lyase (Beta) subunit</fullName>
        <ecNumber evidence="7">4.1.3.34</ecNumber>
        <ecNumber evidence="7">4.1.3.6</ecNumber>
    </submittedName>
</protein>
<dbReference type="InterPro" id="IPR011206">
    <property type="entry name" value="Citrate_lyase_beta/mcl1/mcl2"/>
</dbReference>
<keyword evidence="3 5" id="KW-0460">Magnesium</keyword>
<dbReference type="EC" id="4.1.3.6" evidence="7"/>
<dbReference type="PIRSF" id="PIRSF015582">
    <property type="entry name" value="Cit_lyase_B"/>
    <property type="match status" value="1"/>
</dbReference>
<dbReference type="SUPFAM" id="SSF51621">
    <property type="entry name" value="Phosphoenolpyruvate/pyruvate domain"/>
    <property type="match status" value="1"/>
</dbReference>
<keyword evidence="2 5" id="KW-0479">Metal-binding</keyword>
<dbReference type="PANTHER" id="PTHR32308:SF10">
    <property type="entry name" value="CITRATE LYASE SUBUNIT BETA"/>
    <property type="match status" value="1"/>
</dbReference>
<dbReference type="GO" id="GO:0008815">
    <property type="term" value="F:citrate (pro-3S)-lyase activity"/>
    <property type="evidence" value="ECO:0007669"/>
    <property type="project" value="UniProtKB-EC"/>
</dbReference>
<dbReference type="Pfam" id="PF03328">
    <property type="entry name" value="HpcH_HpaI"/>
    <property type="match status" value="1"/>
</dbReference>
<feature type="binding site" evidence="4">
    <location>
        <position position="131"/>
    </location>
    <ligand>
        <name>substrate</name>
    </ligand>
</feature>
<dbReference type="InterPro" id="IPR015813">
    <property type="entry name" value="Pyrv/PenolPyrv_kinase-like_dom"/>
</dbReference>
<feature type="domain" description="HpcH/HpaI aldolase/citrate lyase" evidence="6">
    <location>
        <begin position="8"/>
        <end position="231"/>
    </location>
</feature>
<dbReference type="InterPro" id="IPR005000">
    <property type="entry name" value="Aldolase/citrate-lyase_domain"/>
</dbReference>
<gene>
    <name evidence="7" type="primary">citE</name>
    <name evidence="7" type="ORF">KL86SPO_50653</name>
</gene>
<dbReference type="GO" id="GO:0006107">
    <property type="term" value="P:oxaloacetate metabolic process"/>
    <property type="evidence" value="ECO:0007669"/>
    <property type="project" value="TreeGrafter"/>
</dbReference>
<name>A0A212LZC9_9FIRM</name>
<dbReference type="AlphaFoldDB" id="A0A212LZC9"/>
<evidence type="ECO:0000313" key="7">
    <source>
        <dbReference type="EMBL" id="SCM82881.1"/>
    </source>
</evidence>
<evidence type="ECO:0000259" key="6">
    <source>
        <dbReference type="Pfam" id="PF03328"/>
    </source>
</evidence>
<proteinExistence type="predicted"/>
<keyword evidence="7" id="KW-0456">Lyase</keyword>
<evidence type="ECO:0000256" key="3">
    <source>
        <dbReference type="ARBA" id="ARBA00022842"/>
    </source>
</evidence>
<evidence type="ECO:0000256" key="5">
    <source>
        <dbReference type="PIRSR" id="PIRSR015582-2"/>
    </source>
</evidence>
<evidence type="ECO:0000256" key="4">
    <source>
        <dbReference type="PIRSR" id="PIRSR015582-1"/>
    </source>
</evidence>
<evidence type="ECO:0000256" key="2">
    <source>
        <dbReference type="ARBA" id="ARBA00022723"/>
    </source>
</evidence>
<dbReference type="EC" id="4.1.3.34" evidence="7"/>
<feature type="binding site" evidence="5">
    <location>
        <position position="131"/>
    </location>
    <ligand>
        <name>Mg(2+)</name>
        <dbReference type="ChEBI" id="CHEBI:18420"/>
    </ligand>
</feature>
<accession>A0A212LZC9</accession>